<protein>
    <submittedName>
        <fullName evidence="1">Uncharacterized protein</fullName>
    </submittedName>
</protein>
<dbReference type="AlphaFoldDB" id="A0A840IYC8"/>
<evidence type="ECO:0000313" key="2">
    <source>
        <dbReference type="Proteomes" id="UP000581769"/>
    </source>
</evidence>
<accession>A0A840IYC8</accession>
<organism evidence="1 2">
    <name type="scientific">Amycolatopsis jiangsuensis</name>
    <dbReference type="NCBI Taxonomy" id="1181879"/>
    <lineage>
        <taxon>Bacteria</taxon>
        <taxon>Bacillati</taxon>
        <taxon>Actinomycetota</taxon>
        <taxon>Actinomycetes</taxon>
        <taxon>Pseudonocardiales</taxon>
        <taxon>Pseudonocardiaceae</taxon>
        <taxon>Amycolatopsis</taxon>
    </lineage>
</organism>
<name>A0A840IYC8_9PSEU</name>
<reference evidence="1 2" key="1">
    <citation type="submission" date="2020-08" db="EMBL/GenBank/DDBJ databases">
        <title>Sequencing the genomes of 1000 actinobacteria strains.</title>
        <authorList>
            <person name="Klenk H.-P."/>
        </authorList>
    </citation>
    <scope>NUCLEOTIDE SEQUENCE [LARGE SCALE GENOMIC DNA]</scope>
    <source>
        <strain evidence="1 2">DSM 45859</strain>
    </source>
</reference>
<sequence length="37" mass="4072">MERFARIVIGTPDAHGALLLTAYGGFSNGSLGWQWDY</sequence>
<dbReference type="Proteomes" id="UP000581769">
    <property type="component" value="Unassembled WGS sequence"/>
</dbReference>
<evidence type="ECO:0000313" key="1">
    <source>
        <dbReference type="EMBL" id="MBB4686148.1"/>
    </source>
</evidence>
<proteinExistence type="predicted"/>
<dbReference type="EMBL" id="JACHMG010000001">
    <property type="protein sequence ID" value="MBB4686148.1"/>
    <property type="molecule type" value="Genomic_DNA"/>
</dbReference>
<gene>
    <name evidence="1" type="ORF">BJY18_003633</name>
</gene>
<comment type="caution">
    <text evidence="1">The sequence shown here is derived from an EMBL/GenBank/DDBJ whole genome shotgun (WGS) entry which is preliminary data.</text>
</comment>
<keyword evidence="2" id="KW-1185">Reference proteome</keyword>